<evidence type="ECO:0000256" key="16">
    <source>
        <dbReference type="SAM" id="SignalP"/>
    </source>
</evidence>
<keyword evidence="4 14" id="KW-1134">Transmembrane beta strand</keyword>
<evidence type="ECO:0000313" key="19">
    <source>
        <dbReference type="EMBL" id="MBT1685814.1"/>
    </source>
</evidence>
<dbReference type="PANTHER" id="PTHR32552:SF68">
    <property type="entry name" value="FERRICHROME OUTER MEMBRANE TRANSPORTER_PHAGE RECEPTOR"/>
    <property type="match status" value="1"/>
</dbReference>
<keyword evidence="13 14" id="KW-0998">Cell outer membrane</keyword>
<keyword evidence="10 15" id="KW-0798">TonB box</keyword>
<dbReference type="SUPFAM" id="SSF49452">
    <property type="entry name" value="Starch-binding domain-like"/>
    <property type="match status" value="1"/>
</dbReference>
<dbReference type="EMBL" id="JAHESC010000004">
    <property type="protein sequence ID" value="MBT1685814.1"/>
    <property type="molecule type" value="Genomic_DNA"/>
</dbReference>
<feature type="domain" description="TonB-dependent receptor plug" evidence="18">
    <location>
        <begin position="146"/>
        <end position="236"/>
    </location>
</feature>
<dbReference type="InterPro" id="IPR013784">
    <property type="entry name" value="Carb-bd-like_fold"/>
</dbReference>
<evidence type="ECO:0000256" key="11">
    <source>
        <dbReference type="ARBA" id="ARBA00023136"/>
    </source>
</evidence>
<keyword evidence="8" id="KW-0408">Iron</keyword>
<evidence type="ECO:0000259" key="18">
    <source>
        <dbReference type="Pfam" id="PF07715"/>
    </source>
</evidence>
<dbReference type="GO" id="GO:0038023">
    <property type="term" value="F:signaling receptor activity"/>
    <property type="evidence" value="ECO:0007669"/>
    <property type="project" value="InterPro"/>
</dbReference>
<evidence type="ECO:0000256" key="10">
    <source>
        <dbReference type="ARBA" id="ARBA00023077"/>
    </source>
</evidence>
<dbReference type="InterPro" id="IPR039426">
    <property type="entry name" value="TonB-dep_rcpt-like"/>
</dbReference>
<evidence type="ECO:0000259" key="17">
    <source>
        <dbReference type="Pfam" id="PF00593"/>
    </source>
</evidence>
<sequence>MIRSLSGPGRRFCLWTALAGLFLFTTAGVLAQTGGAIKGKVTTSDGQPAEYATVVLSGGKATRVDKDGLYHFSNLAPGAYTLTVTFTGQEPRVQQVTVAAGETATADLTLAASALALNEVVIVGDKYTITSRKESNNVARLPLKYMENPQVYNVVDKELIREQMSLTLDESFRNVPGAAPAKTGAGIPAFFSRGFQTSDNLRNGMATYIRTTIDLATVERVETIKGPASTLFGASMISFGGLVNYVTKKPFDHLGGEVSYTQGSYDLSRLTADFNAPVNADSSLLFRVNMAYQKENTFQDQGHGTTFMIAPSLSYRVSDRLVVRLDADLQNFSGTASTGWSIGGATNVNSYDKLKINHERSLIDNSFVAKMYSNNIFMQAEYKLSEHWTSTTNYAWATGGYNNMYIFYMNWTSDTTVARTVGVHTPDKLGRKHLQQNFTGDFMIGNMRNRLVVGLDFMDQYRDLKYTAVALDVVDPRGTVAPVYVEQVDNTVAASTTPQNHTKQYTYGAYFSDVLNVTENLLVMASLRVDRFTGKGTKNNLTQQTTGDYGQSAVSPKFGVVYQVVPGQVSLFGNYMNGFKNVASVSQPDGTVSNFKPQQANQAEGGIKLDLLGGKLGATASYYNIEVTKTTRQELVDGRAFTVQDGTQESKGVEVEIIANPLPGFNLVSGYGYNDNSFTKADATIVGKRALGTPEHVGNIWLSYTLLKGAVKGLGAAGGVMYVSDVFADNINRFTLPEYTVLDATLFYNTPKYRLSFKANNVAGKKYWVSDGFYVRPQKTANFLVSMTVRF</sequence>
<evidence type="ECO:0000256" key="7">
    <source>
        <dbReference type="ARBA" id="ARBA00022729"/>
    </source>
</evidence>
<evidence type="ECO:0000256" key="5">
    <source>
        <dbReference type="ARBA" id="ARBA00022496"/>
    </source>
</evidence>
<evidence type="ECO:0000256" key="1">
    <source>
        <dbReference type="ARBA" id="ARBA00004571"/>
    </source>
</evidence>
<dbReference type="InterPro" id="IPR012910">
    <property type="entry name" value="Plug_dom"/>
</dbReference>
<dbReference type="RefSeq" id="WP_254089066.1">
    <property type="nucleotide sequence ID" value="NZ_JAHESC010000004.1"/>
</dbReference>
<dbReference type="CDD" id="cd01347">
    <property type="entry name" value="ligand_gated_channel"/>
    <property type="match status" value="1"/>
</dbReference>
<evidence type="ECO:0000256" key="15">
    <source>
        <dbReference type="RuleBase" id="RU003357"/>
    </source>
</evidence>
<dbReference type="InterPro" id="IPR036942">
    <property type="entry name" value="Beta-barrel_TonB_sf"/>
</dbReference>
<dbReference type="NCBIfam" id="TIGR01783">
    <property type="entry name" value="TonB-siderophor"/>
    <property type="match status" value="1"/>
</dbReference>
<keyword evidence="11 14" id="KW-0472">Membrane</keyword>
<dbReference type="Pfam" id="PF13620">
    <property type="entry name" value="CarboxypepD_reg"/>
    <property type="match status" value="1"/>
</dbReference>
<dbReference type="GO" id="GO:0015891">
    <property type="term" value="P:siderophore transport"/>
    <property type="evidence" value="ECO:0007669"/>
    <property type="project" value="InterPro"/>
</dbReference>
<keyword evidence="20" id="KW-1185">Reference proteome</keyword>
<evidence type="ECO:0000256" key="4">
    <source>
        <dbReference type="ARBA" id="ARBA00022452"/>
    </source>
</evidence>
<keyword evidence="5" id="KW-0410">Iron transport</keyword>
<evidence type="ECO:0000256" key="13">
    <source>
        <dbReference type="ARBA" id="ARBA00023237"/>
    </source>
</evidence>
<accession>A0AAP2D679</accession>
<keyword evidence="6 14" id="KW-0812">Transmembrane</keyword>
<feature type="domain" description="TonB-dependent receptor-like beta-barrel" evidence="17">
    <location>
        <begin position="317"/>
        <end position="762"/>
    </location>
</feature>
<protein>
    <submittedName>
        <fullName evidence="19">TonB-dependent siderophore receptor</fullName>
    </submittedName>
</protein>
<name>A0AAP2D679_9BACT</name>
<keyword evidence="7 16" id="KW-0732">Signal</keyword>
<reference evidence="19 20" key="1">
    <citation type="submission" date="2021-05" db="EMBL/GenBank/DDBJ databases">
        <title>A Polyphasic approach of four new species of the genus Ohtaekwangia: Ohtaekwangia histidinii sp. nov., Ohtaekwangia cretensis sp. nov., Ohtaekwangia indiensis sp. nov., Ohtaekwangia reichenbachii sp. nov. from diverse environment.</title>
        <authorList>
            <person name="Octaviana S."/>
        </authorList>
    </citation>
    <scope>NUCLEOTIDE SEQUENCE [LARGE SCALE GENOMIC DNA]</scope>
    <source>
        <strain evidence="19 20">PWU37</strain>
    </source>
</reference>
<evidence type="ECO:0000256" key="14">
    <source>
        <dbReference type="PROSITE-ProRule" id="PRU01360"/>
    </source>
</evidence>
<evidence type="ECO:0000256" key="8">
    <source>
        <dbReference type="ARBA" id="ARBA00023004"/>
    </source>
</evidence>
<dbReference type="InterPro" id="IPR010105">
    <property type="entry name" value="TonB_sidphr_rcpt"/>
</dbReference>
<keyword evidence="9" id="KW-0406">Ion transport</keyword>
<evidence type="ECO:0000256" key="2">
    <source>
        <dbReference type="ARBA" id="ARBA00009810"/>
    </source>
</evidence>
<evidence type="ECO:0000256" key="9">
    <source>
        <dbReference type="ARBA" id="ARBA00023065"/>
    </source>
</evidence>
<dbReference type="Proteomes" id="UP001319180">
    <property type="component" value="Unassembled WGS sequence"/>
</dbReference>
<dbReference type="Pfam" id="PF07715">
    <property type="entry name" value="Plug"/>
    <property type="match status" value="1"/>
</dbReference>
<feature type="chain" id="PRO_5042812738" evidence="16">
    <location>
        <begin position="32"/>
        <end position="791"/>
    </location>
</feature>
<dbReference type="GO" id="GO:0009279">
    <property type="term" value="C:cell outer membrane"/>
    <property type="evidence" value="ECO:0007669"/>
    <property type="project" value="UniProtKB-SubCell"/>
</dbReference>
<dbReference type="InterPro" id="IPR000531">
    <property type="entry name" value="Beta-barrel_TonB"/>
</dbReference>
<dbReference type="Gene3D" id="2.60.40.1120">
    <property type="entry name" value="Carboxypeptidase-like, regulatory domain"/>
    <property type="match status" value="1"/>
</dbReference>
<dbReference type="GO" id="GO:0030246">
    <property type="term" value="F:carbohydrate binding"/>
    <property type="evidence" value="ECO:0007669"/>
    <property type="project" value="InterPro"/>
</dbReference>
<dbReference type="Gene3D" id="2.170.130.10">
    <property type="entry name" value="TonB-dependent receptor, plug domain"/>
    <property type="match status" value="1"/>
</dbReference>
<evidence type="ECO:0000256" key="12">
    <source>
        <dbReference type="ARBA" id="ARBA00023170"/>
    </source>
</evidence>
<evidence type="ECO:0000256" key="3">
    <source>
        <dbReference type="ARBA" id="ARBA00022448"/>
    </source>
</evidence>
<comment type="subcellular location">
    <subcellularLocation>
        <location evidence="1 14">Cell outer membrane</location>
        <topology evidence="1 14">Multi-pass membrane protein</topology>
    </subcellularLocation>
</comment>
<gene>
    <name evidence="19" type="ORF">KK078_04565</name>
</gene>
<proteinExistence type="inferred from homology"/>
<evidence type="ECO:0000256" key="6">
    <source>
        <dbReference type="ARBA" id="ARBA00022692"/>
    </source>
</evidence>
<keyword evidence="12 19" id="KW-0675">Receptor</keyword>
<dbReference type="InterPro" id="IPR037066">
    <property type="entry name" value="Plug_dom_sf"/>
</dbReference>
<organism evidence="19 20">
    <name type="scientific">Dawidia soli</name>
    <dbReference type="NCBI Taxonomy" id="2782352"/>
    <lineage>
        <taxon>Bacteria</taxon>
        <taxon>Pseudomonadati</taxon>
        <taxon>Bacteroidota</taxon>
        <taxon>Cytophagia</taxon>
        <taxon>Cytophagales</taxon>
        <taxon>Chryseotaleaceae</taxon>
        <taxon>Dawidia</taxon>
    </lineage>
</organism>
<dbReference type="GO" id="GO:0015344">
    <property type="term" value="F:siderophore uptake transmembrane transporter activity"/>
    <property type="evidence" value="ECO:0007669"/>
    <property type="project" value="TreeGrafter"/>
</dbReference>
<dbReference type="Gene3D" id="2.40.170.20">
    <property type="entry name" value="TonB-dependent receptor, beta-barrel domain"/>
    <property type="match status" value="1"/>
</dbReference>
<dbReference type="SUPFAM" id="SSF56935">
    <property type="entry name" value="Porins"/>
    <property type="match status" value="1"/>
</dbReference>
<dbReference type="PANTHER" id="PTHR32552">
    <property type="entry name" value="FERRICHROME IRON RECEPTOR-RELATED"/>
    <property type="match status" value="1"/>
</dbReference>
<dbReference type="Pfam" id="PF00593">
    <property type="entry name" value="TonB_dep_Rec_b-barrel"/>
    <property type="match status" value="1"/>
</dbReference>
<dbReference type="AlphaFoldDB" id="A0AAP2D679"/>
<keyword evidence="3 14" id="KW-0813">Transport</keyword>
<feature type="signal peptide" evidence="16">
    <location>
        <begin position="1"/>
        <end position="31"/>
    </location>
</feature>
<comment type="caution">
    <text evidence="19">The sequence shown here is derived from an EMBL/GenBank/DDBJ whole genome shotgun (WGS) entry which is preliminary data.</text>
</comment>
<dbReference type="PROSITE" id="PS52016">
    <property type="entry name" value="TONB_DEPENDENT_REC_3"/>
    <property type="match status" value="1"/>
</dbReference>
<evidence type="ECO:0000313" key="20">
    <source>
        <dbReference type="Proteomes" id="UP001319180"/>
    </source>
</evidence>
<comment type="similarity">
    <text evidence="2 14 15">Belongs to the TonB-dependent receptor family.</text>
</comment>